<evidence type="ECO:0000313" key="2">
    <source>
        <dbReference type="Proteomes" id="UP000827872"/>
    </source>
</evidence>
<dbReference type="EMBL" id="CM037626">
    <property type="protein sequence ID" value="KAH8012446.1"/>
    <property type="molecule type" value="Genomic_DNA"/>
</dbReference>
<keyword evidence="2" id="KW-1185">Reference proteome</keyword>
<reference evidence="1" key="1">
    <citation type="submission" date="2021-08" db="EMBL/GenBank/DDBJ databases">
        <title>The first chromosome-level gecko genome reveals the dynamic sex chromosomes of Neotropical dwarf geckos (Sphaerodactylidae: Sphaerodactylus).</title>
        <authorList>
            <person name="Pinto B.J."/>
            <person name="Keating S.E."/>
            <person name="Gamble T."/>
        </authorList>
    </citation>
    <scope>NUCLEOTIDE SEQUENCE</scope>
    <source>
        <strain evidence="1">TG3544</strain>
    </source>
</reference>
<protein>
    <submittedName>
        <fullName evidence="1">Uncharacterized protein</fullName>
    </submittedName>
</protein>
<gene>
    <name evidence="1" type="ORF">K3G42_018011</name>
</gene>
<accession>A0ACB8FZ16</accession>
<name>A0ACB8FZ16_9SAUR</name>
<evidence type="ECO:0000313" key="1">
    <source>
        <dbReference type="EMBL" id="KAH8012446.1"/>
    </source>
</evidence>
<dbReference type="Proteomes" id="UP000827872">
    <property type="component" value="Linkage Group LG13"/>
</dbReference>
<organism evidence="1 2">
    <name type="scientific">Sphaerodactylus townsendi</name>
    <dbReference type="NCBI Taxonomy" id="933632"/>
    <lineage>
        <taxon>Eukaryota</taxon>
        <taxon>Metazoa</taxon>
        <taxon>Chordata</taxon>
        <taxon>Craniata</taxon>
        <taxon>Vertebrata</taxon>
        <taxon>Euteleostomi</taxon>
        <taxon>Lepidosauria</taxon>
        <taxon>Squamata</taxon>
        <taxon>Bifurcata</taxon>
        <taxon>Gekkota</taxon>
        <taxon>Sphaerodactylidae</taxon>
        <taxon>Sphaerodactylus</taxon>
    </lineage>
</organism>
<proteinExistence type="predicted"/>
<comment type="caution">
    <text evidence="1">The sequence shown here is derived from an EMBL/GenBank/DDBJ whole genome shotgun (WGS) entry which is preliminary data.</text>
</comment>
<sequence>MRKAVLSGPGVVRGVSTRTRWRTGGLVSSFLLVWLFSPHSRKKNFTDLLLLNETDLEEQFAARPRTLEATNKTSNCVVLKTRSFWDCSQVP</sequence>